<dbReference type="STRING" id="644282.Deba_2092"/>
<evidence type="ECO:0000256" key="2">
    <source>
        <dbReference type="ARBA" id="ARBA00022679"/>
    </source>
</evidence>
<dbReference type="AlphaFoldDB" id="E1QIE0"/>
<proteinExistence type="inferred from homology"/>
<evidence type="ECO:0000313" key="6">
    <source>
        <dbReference type="EMBL" id="ADK85457.1"/>
    </source>
</evidence>
<dbReference type="InterPro" id="IPR002201">
    <property type="entry name" value="Glyco_trans_9"/>
</dbReference>
<evidence type="ECO:0000313" key="7">
    <source>
        <dbReference type="Proteomes" id="UP000009047"/>
    </source>
</evidence>
<comment type="catalytic activity">
    <reaction evidence="5">
        <text>an L-alpha-D-Hep-(1-&gt;5)-[alpha-Kdo-(2-&gt;4)]-alpha-Kdo-(2-&gt;6)-lipid A + ADP-L-glycero-beta-D-manno-heptose = an L-alpha-D-Hep-(1-&gt;3)-L-alpha-D-Hep-(1-&gt;5)-[alpha-Kdo-(2-&gt;4)]-alpha-Kdo-(2-&gt;6)-lipid A + ADP + H(+)</text>
        <dbReference type="Rhea" id="RHEA:74071"/>
        <dbReference type="ChEBI" id="CHEBI:15378"/>
        <dbReference type="ChEBI" id="CHEBI:61506"/>
        <dbReference type="ChEBI" id="CHEBI:193068"/>
        <dbReference type="ChEBI" id="CHEBI:193069"/>
        <dbReference type="ChEBI" id="CHEBI:456216"/>
        <dbReference type="EC" id="2.4.99.24"/>
    </reaction>
</comment>
<keyword evidence="7" id="KW-1185">Reference proteome</keyword>
<dbReference type="EMBL" id="CP002085">
    <property type="protein sequence ID" value="ADK85457.1"/>
    <property type="molecule type" value="Genomic_DNA"/>
</dbReference>
<dbReference type="eggNOG" id="COG0859">
    <property type="taxonomic scope" value="Bacteria"/>
</dbReference>
<dbReference type="GO" id="GO:0008713">
    <property type="term" value="F:ADP-heptose-lipopolysaccharide heptosyltransferase activity"/>
    <property type="evidence" value="ECO:0007669"/>
    <property type="project" value="UniProtKB-EC"/>
</dbReference>
<keyword evidence="2" id="KW-0808">Transferase</keyword>
<sequence length="362" mass="37711">MAKRGLTPPERVLVRAVNWVGDAVMTLPAMDQLARACPGAAIDVLAKPWVAAVYRGHPAVRQVLTLESEGRHKGLMGRLRLARWLAGRGYDWAVLWQNAFDAALIAWLAGIPRRIGYARDGRRPLLTTAVPCPPAARAIHETSYYLRMLAGAGLMDHLPPDEGVRPELRPRPEDLAWADGFIAGRGLGGRPLIGVAPGAAFGPAKCWPAANFAAAAAALAGELGAGVLLFGSQGEAGATGRVAALLGQRPHADLAGATDLGQALALLARLRLLLTNDSGLMHAAAALGVATVAVFGSTNPATTAPLGPRVALARKDVCPQAPCKKPVCPLGDPRCLSAVEPAEVVATARRLLAKPAAEQDHA</sequence>
<dbReference type="InterPro" id="IPR011910">
    <property type="entry name" value="RfaF"/>
</dbReference>
<accession>E1QIE0</accession>
<dbReference type="SUPFAM" id="SSF53756">
    <property type="entry name" value="UDP-Glycosyltransferase/glycogen phosphorylase"/>
    <property type="match status" value="1"/>
</dbReference>
<comment type="similarity">
    <text evidence="3">Belongs to the glycosyltransferase 9 family.</text>
</comment>
<dbReference type="OrthoDB" id="9797795at2"/>
<dbReference type="Gene3D" id="3.40.50.2000">
    <property type="entry name" value="Glycogen Phosphorylase B"/>
    <property type="match status" value="2"/>
</dbReference>
<reference evidence="6 7" key="1">
    <citation type="journal article" date="2010" name="Stand. Genomic Sci.">
        <title>Complete genome sequence of Desulfarculus baarsii type strain (2st14).</title>
        <authorList>
            <person name="Sun H."/>
            <person name="Spring S."/>
            <person name="Lapidus A."/>
            <person name="Davenport K."/>
            <person name="Del Rio T.G."/>
            <person name="Tice H."/>
            <person name="Nolan M."/>
            <person name="Copeland A."/>
            <person name="Cheng J.F."/>
            <person name="Lucas S."/>
            <person name="Tapia R."/>
            <person name="Goodwin L."/>
            <person name="Pitluck S."/>
            <person name="Ivanova N."/>
            <person name="Pagani I."/>
            <person name="Mavromatis K."/>
            <person name="Ovchinnikova G."/>
            <person name="Pati A."/>
            <person name="Chen A."/>
            <person name="Palaniappan K."/>
            <person name="Hauser L."/>
            <person name="Chang Y.J."/>
            <person name="Jeffries C.D."/>
            <person name="Detter J.C."/>
            <person name="Han C."/>
            <person name="Rohde M."/>
            <person name="Brambilla E."/>
            <person name="Goker M."/>
            <person name="Woyke T."/>
            <person name="Bristow J."/>
            <person name="Eisen J.A."/>
            <person name="Markowitz V."/>
            <person name="Hugenholtz P."/>
            <person name="Kyrpides N.C."/>
            <person name="Klenk H.P."/>
            <person name="Land M."/>
        </authorList>
    </citation>
    <scope>NUCLEOTIDE SEQUENCE [LARGE SCALE GENOMIC DNA]</scope>
    <source>
        <strain evidence="7">ATCC 33931 / DSM 2075 / LMG 7858 / VKM B-1802 / 2st14</strain>
    </source>
</reference>
<name>E1QIE0_DESB2</name>
<dbReference type="HOGENOM" id="CLU_038371_0_0_7"/>
<keyword evidence="1" id="KW-0328">Glycosyltransferase</keyword>
<gene>
    <name evidence="6" type="ordered locus">Deba_2092</name>
</gene>
<dbReference type="InterPro" id="IPR051199">
    <property type="entry name" value="LPS_LOS_Heptosyltrfase"/>
</dbReference>
<evidence type="ECO:0000256" key="4">
    <source>
        <dbReference type="ARBA" id="ARBA00044042"/>
    </source>
</evidence>
<dbReference type="NCBIfam" id="TIGR02195">
    <property type="entry name" value="heptsyl_trn_II"/>
    <property type="match status" value="1"/>
</dbReference>
<dbReference type="Proteomes" id="UP000009047">
    <property type="component" value="Chromosome"/>
</dbReference>
<dbReference type="CAZy" id="GT9">
    <property type="family name" value="Glycosyltransferase Family 9"/>
</dbReference>
<dbReference type="KEGG" id="dbr:Deba_2092"/>
<dbReference type="PANTHER" id="PTHR30160:SF7">
    <property type="entry name" value="ADP-HEPTOSE--LPS HEPTOSYLTRANSFERASE 2"/>
    <property type="match status" value="1"/>
</dbReference>
<dbReference type="RefSeq" id="WP_013258898.1">
    <property type="nucleotide sequence ID" value="NC_014365.1"/>
</dbReference>
<dbReference type="EC" id="2.4.99.24" evidence="4"/>
<protein>
    <recommendedName>
        <fullName evidence="4">lipopolysaccharide heptosyltransferase II</fullName>
        <ecNumber evidence="4">2.4.99.24</ecNumber>
    </recommendedName>
</protein>
<dbReference type="Pfam" id="PF01075">
    <property type="entry name" value="Glyco_transf_9"/>
    <property type="match status" value="1"/>
</dbReference>
<evidence type="ECO:0000256" key="3">
    <source>
        <dbReference type="ARBA" id="ARBA00043995"/>
    </source>
</evidence>
<evidence type="ECO:0000256" key="1">
    <source>
        <dbReference type="ARBA" id="ARBA00022676"/>
    </source>
</evidence>
<organism evidence="6 7">
    <name type="scientific">Desulfarculus baarsii (strain ATCC 33931 / DSM 2075 / LMG 7858 / VKM B-1802 / 2st14)</name>
    <dbReference type="NCBI Taxonomy" id="644282"/>
    <lineage>
        <taxon>Bacteria</taxon>
        <taxon>Pseudomonadati</taxon>
        <taxon>Thermodesulfobacteriota</taxon>
        <taxon>Desulfarculia</taxon>
        <taxon>Desulfarculales</taxon>
        <taxon>Desulfarculaceae</taxon>
        <taxon>Desulfarculus</taxon>
    </lineage>
</organism>
<dbReference type="PANTHER" id="PTHR30160">
    <property type="entry name" value="TETRAACYLDISACCHARIDE 4'-KINASE-RELATED"/>
    <property type="match status" value="1"/>
</dbReference>
<evidence type="ECO:0000256" key="5">
    <source>
        <dbReference type="ARBA" id="ARBA00047503"/>
    </source>
</evidence>
<dbReference type="GO" id="GO:0009244">
    <property type="term" value="P:lipopolysaccharide core region biosynthetic process"/>
    <property type="evidence" value="ECO:0007669"/>
    <property type="project" value="TreeGrafter"/>
</dbReference>
<dbReference type="GO" id="GO:0005829">
    <property type="term" value="C:cytosol"/>
    <property type="evidence" value="ECO:0007669"/>
    <property type="project" value="TreeGrafter"/>
</dbReference>
<dbReference type="CDD" id="cd03789">
    <property type="entry name" value="GT9_LPS_heptosyltransferase"/>
    <property type="match status" value="1"/>
</dbReference>